<reference evidence="1" key="2">
    <citation type="journal article" date="2023" name="IMA Fungus">
        <title>Comparative genomic study of the Penicillium genus elucidates a diverse pangenome and 15 lateral gene transfer events.</title>
        <authorList>
            <person name="Petersen C."/>
            <person name="Sorensen T."/>
            <person name="Nielsen M.R."/>
            <person name="Sondergaard T.E."/>
            <person name="Sorensen J.L."/>
            <person name="Fitzpatrick D.A."/>
            <person name="Frisvad J.C."/>
            <person name="Nielsen K.L."/>
        </authorList>
    </citation>
    <scope>NUCLEOTIDE SEQUENCE</scope>
    <source>
        <strain evidence="1">IBT 30761</strain>
    </source>
</reference>
<dbReference type="AlphaFoldDB" id="A0A9W9G0L6"/>
<evidence type="ECO:0000313" key="2">
    <source>
        <dbReference type="Proteomes" id="UP001149074"/>
    </source>
</evidence>
<comment type="caution">
    <text evidence="1">The sequence shown here is derived from an EMBL/GenBank/DDBJ whole genome shotgun (WGS) entry which is preliminary data.</text>
</comment>
<dbReference type="EMBL" id="JAPQKI010000003">
    <property type="protein sequence ID" value="KAJ5109930.1"/>
    <property type="molecule type" value="Genomic_DNA"/>
</dbReference>
<organism evidence="1 2">
    <name type="scientific">Penicillium argentinense</name>
    <dbReference type="NCBI Taxonomy" id="1131581"/>
    <lineage>
        <taxon>Eukaryota</taxon>
        <taxon>Fungi</taxon>
        <taxon>Dikarya</taxon>
        <taxon>Ascomycota</taxon>
        <taxon>Pezizomycotina</taxon>
        <taxon>Eurotiomycetes</taxon>
        <taxon>Eurotiomycetidae</taxon>
        <taxon>Eurotiales</taxon>
        <taxon>Aspergillaceae</taxon>
        <taxon>Penicillium</taxon>
    </lineage>
</organism>
<dbReference type="RefSeq" id="XP_056478041.1">
    <property type="nucleotide sequence ID" value="XM_056615069.1"/>
</dbReference>
<dbReference type="Gene3D" id="1.10.600.10">
    <property type="entry name" value="Farnesyl Diphosphate Synthase"/>
    <property type="match status" value="1"/>
</dbReference>
<evidence type="ECO:0000313" key="1">
    <source>
        <dbReference type="EMBL" id="KAJ5109930.1"/>
    </source>
</evidence>
<keyword evidence="2" id="KW-1185">Reference proteome</keyword>
<sequence length="102" mass="11489">MEIPFLHSISIDEKTARHAGVFTTLPVRKSKHSDIADRGAQRAIQAWEKHAKEDHSKTNFQAVSPSMDQHGNKWAYLSPEALPERLALLVYLSDFGTIYDGI</sequence>
<dbReference type="GeneID" id="81354048"/>
<accession>A0A9W9G0L6</accession>
<name>A0A9W9G0L6_9EURO</name>
<dbReference type="OrthoDB" id="3004402at2759"/>
<dbReference type="Proteomes" id="UP001149074">
    <property type="component" value="Unassembled WGS sequence"/>
</dbReference>
<dbReference type="InterPro" id="IPR008949">
    <property type="entry name" value="Isoprenoid_synthase_dom_sf"/>
</dbReference>
<protein>
    <submittedName>
        <fullName evidence="1">Uncharacterized protein</fullName>
    </submittedName>
</protein>
<gene>
    <name evidence="1" type="ORF">N7532_002575</name>
</gene>
<proteinExistence type="predicted"/>
<reference evidence="1" key="1">
    <citation type="submission" date="2022-11" db="EMBL/GenBank/DDBJ databases">
        <authorList>
            <person name="Petersen C."/>
        </authorList>
    </citation>
    <scope>NUCLEOTIDE SEQUENCE</scope>
    <source>
        <strain evidence="1">IBT 30761</strain>
    </source>
</reference>